<gene>
    <name evidence="2" type="ORF">SCA03_61760</name>
</gene>
<dbReference type="AlphaFoldDB" id="A0A4Y3R7B3"/>
<evidence type="ECO:0000256" key="1">
    <source>
        <dbReference type="SAM" id="MobiDB-lite"/>
    </source>
</evidence>
<evidence type="ECO:0008006" key="4">
    <source>
        <dbReference type="Google" id="ProtNLM"/>
    </source>
</evidence>
<feature type="region of interest" description="Disordered" evidence="1">
    <location>
        <begin position="708"/>
        <end position="750"/>
    </location>
</feature>
<proteinExistence type="predicted"/>
<name>A0A4Y3R7B3_STRCI</name>
<feature type="region of interest" description="Disordered" evidence="1">
    <location>
        <begin position="429"/>
        <end position="448"/>
    </location>
</feature>
<evidence type="ECO:0000313" key="2">
    <source>
        <dbReference type="EMBL" id="GEB53625.1"/>
    </source>
</evidence>
<protein>
    <recommendedName>
        <fullName evidence="4">AG2 protein</fullName>
    </recommendedName>
</protein>
<dbReference type="EMBL" id="BJMM01000057">
    <property type="protein sequence ID" value="GEB53625.1"/>
    <property type="molecule type" value="Genomic_DNA"/>
</dbReference>
<comment type="caution">
    <text evidence="2">The sequence shown here is derived from an EMBL/GenBank/DDBJ whole genome shotgun (WGS) entry which is preliminary data.</text>
</comment>
<keyword evidence="3" id="KW-1185">Reference proteome</keyword>
<feature type="region of interest" description="Disordered" evidence="1">
    <location>
        <begin position="541"/>
        <end position="561"/>
    </location>
</feature>
<organism evidence="2 3">
    <name type="scientific">Streptomyces cacaoi</name>
    <dbReference type="NCBI Taxonomy" id="1898"/>
    <lineage>
        <taxon>Bacteria</taxon>
        <taxon>Bacillati</taxon>
        <taxon>Actinomycetota</taxon>
        <taxon>Actinomycetes</taxon>
        <taxon>Kitasatosporales</taxon>
        <taxon>Streptomycetaceae</taxon>
        <taxon>Streptomyces</taxon>
    </lineage>
</organism>
<evidence type="ECO:0000313" key="3">
    <source>
        <dbReference type="Proteomes" id="UP000319210"/>
    </source>
</evidence>
<dbReference type="OrthoDB" id="3543532at2"/>
<sequence>MPVSYDDIVNAELGSLEDAAKSWSSMGTRFGTLQDNYSDHVRAAADSDTWSGYAAAGYKNWGQTTTETYGQAKAEAQGVAALLRLAHATLTQCKKEVEAARDAAVDAGMDVNSQGHCTMNFDKVAEKKGEKTADKYRDDAKAKAEAEEKYTADIQKAVKKTQEADHSLKTDFMADPKQSGKGMKGGFNGNIGHDIVKRNARRTAATLKAVRDGEKPSPDELREAAILSRAHDEDPEYSRTLINSLGGADGLLRTHNRLDDLAYYDDKDHRKSYLSLDKELASNLATATRNPSTDFYKKFHQQMLKAGTKEYDLKAVGEPERGRPGQGQKIRGYQSLVSLMQRGDNYTRELLVDTADAIRNAEDKSRGGNPDIWDLQGDFSGKKYNHFAADPYDGMLKIISDSPDLATDYLDPDENDNLEYALKERSWKHVDMGETAPDGSDPDKESKGAREGLGLAIEAGSTGHEPGSDGEKFGRHSEAQARIMHRTINVLDYGHPEGKEGGESSTGQADFTLKEEGFAKMRTPLARAMASFTPDIVDAISGDAPAGKPGAPDPQIAGDDSRIQNSRSSLLRVMRGVSEDEDNFLLLHEASGRYMMNQLEADGHGTTQALENRTAKIGETFGAINGVGADIDLSEYSDRTGKNSDERVYGYHLIGSLANTLPVVGDVTQRAVDSYWNEWLKAADNEPLLDTRESISAGNDEADKALHDYFTDWAQSSGESKERGETASREASQSYEKGRRTAYEALQVRS</sequence>
<feature type="compositionally biased region" description="Low complexity" evidence="1">
    <location>
        <begin position="542"/>
        <end position="554"/>
    </location>
</feature>
<feature type="compositionally biased region" description="Basic and acidic residues" evidence="1">
    <location>
        <begin position="719"/>
        <end position="728"/>
    </location>
</feature>
<dbReference type="Proteomes" id="UP000319210">
    <property type="component" value="Unassembled WGS sequence"/>
</dbReference>
<dbReference type="RefSeq" id="WP_086814965.1">
    <property type="nucleotide sequence ID" value="NZ_BJMM01000057.1"/>
</dbReference>
<accession>A0A4Y3R7B3</accession>
<reference evidence="2 3" key="1">
    <citation type="submission" date="2019-06" db="EMBL/GenBank/DDBJ databases">
        <title>Whole genome shotgun sequence of Streptomyces cacaoi subsp. cacaoi NBRC 12748.</title>
        <authorList>
            <person name="Hosoyama A."/>
            <person name="Uohara A."/>
            <person name="Ohji S."/>
            <person name="Ichikawa N."/>
        </authorList>
    </citation>
    <scope>NUCLEOTIDE SEQUENCE [LARGE SCALE GENOMIC DNA]</scope>
    <source>
        <strain evidence="2 3">NBRC 12748</strain>
    </source>
</reference>